<proteinExistence type="predicted"/>
<dbReference type="AlphaFoldDB" id="A0A2X2UY50"/>
<dbReference type="EMBL" id="UARG01000024">
    <property type="protein sequence ID" value="SQA94360.1"/>
    <property type="molecule type" value="Genomic_DNA"/>
</dbReference>
<evidence type="ECO:0000313" key="2">
    <source>
        <dbReference type="Proteomes" id="UP000249891"/>
    </source>
</evidence>
<name>A0A2X2UY50_CAPOC</name>
<sequence length="31" mass="3631">MAKLSAKNNDTKEKKTKKVSAWYLLLKFFKA</sequence>
<organism evidence="1 2">
    <name type="scientific">Capnocytophaga ochracea</name>
    <dbReference type="NCBI Taxonomy" id="1018"/>
    <lineage>
        <taxon>Bacteria</taxon>
        <taxon>Pseudomonadati</taxon>
        <taxon>Bacteroidota</taxon>
        <taxon>Flavobacteriia</taxon>
        <taxon>Flavobacteriales</taxon>
        <taxon>Flavobacteriaceae</taxon>
        <taxon>Capnocytophaga</taxon>
    </lineage>
</organism>
<dbReference type="Proteomes" id="UP000249891">
    <property type="component" value="Unassembled WGS sequence"/>
</dbReference>
<reference evidence="1 2" key="1">
    <citation type="submission" date="2018-06" db="EMBL/GenBank/DDBJ databases">
        <authorList>
            <consortium name="Pathogen Informatics"/>
            <person name="Doyle S."/>
        </authorList>
    </citation>
    <scope>NUCLEOTIDE SEQUENCE [LARGE SCALE GENOMIC DNA]</scope>
    <source>
        <strain evidence="1 2">NCTC11546</strain>
    </source>
</reference>
<accession>A0A2X2UY50</accession>
<protein>
    <submittedName>
        <fullName evidence="1">Uncharacterized protein</fullName>
    </submittedName>
</protein>
<gene>
    <name evidence="1" type="ORF">NCTC11546_02530</name>
</gene>
<evidence type="ECO:0000313" key="1">
    <source>
        <dbReference type="EMBL" id="SQA94360.1"/>
    </source>
</evidence>